<keyword evidence="9" id="KW-0090">Biological rhythms</keyword>
<evidence type="ECO:0000256" key="10">
    <source>
        <dbReference type="ARBA" id="ARBA00023163"/>
    </source>
</evidence>
<keyword evidence="11" id="KW-0539">Nucleus</keyword>
<reference evidence="17" key="1">
    <citation type="submission" date="2025-08" db="UniProtKB">
        <authorList>
            <consortium name="RefSeq"/>
        </authorList>
    </citation>
    <scope>IDENTIFICATION</scope>
</reference>
<keyword evidence="12" id="KW-0131">Cell cycle</keyword>
<dbReference type="InterPro" id="IPR056520">
    <property type="entry name" value="ARM_KDM8_N"/>
</dbReference>
<keyword evidence="7" id="KW-0408">Iron</keyword>
<evidence type="ECO:0000256" key="8">
    <source>
        <dbReference type="ARBA" id="ARBA00023015"/>
    </source>
</evidence>
<gene>
    <name evidence="17" type="primary">LOC106818556</name>
</gene>
<evidence type="ECO:0000256" key="1">
    <source>
        <dbReference type="ARBA" id="ARBA00001954"/>
    </source>
</evidence>
<name>A0ABM1F2S0_PRICU</name>
<evidence type="ECO:0000256" key="9">
    <source>
        <dbReference type="ARBA" id="ARBA00023108"/>
    </source>
</evidence>
<evidence type="ECO:0000256" key="5">
    <source>
        <dbReference type="ARBA" id="ARBA00022964"/>
    </source>
</evidence>
<dbReference type="Pfam" id="PF24472">
    <property type="entry name" value="ARM_KDM8_N"/>
    <property type="match status" value="1"/>
</dbReference>
<dbReference type="PANTHER" id="PTHR12461">
    <property type="entry name" value="HYPOXIA-INDUCIBLE FACTOR 1 ALPHA INHIBITOR-RELATED"/>
    <property type="match status" value="1"/>
</dbReference>
<feature type="compositionally biased region" description="Basic and acidic residues" evidence="14">
    <location>
        <begin position="35"/>
        <end position="45"/>
    </location>
</feature>
<feature type="compositionally biased region" description="Low complexity" evidence="14">
    <location>
        <begin position="157"/>
        <end position="177"/>
    </location>
</feature>
<evidence type="ECO:0000313" key="17">
    <source>
        <dbReference type="RefSeq" id="XP_014678741.1"/>
    </source>
</evidence>
<protein>
    <recommendedName>
        <fullName evidence="13">JmjC domain-containing protein 5</fullName>
    </recommendedName>
</protein>
<keyword evidence="4" id="KW-0156">Chromatin regulator</keyword>
<evidence type="ECO:0000256" key="11">
    <source>
        <dbReference type="ARBA" id="ARBA00023242"/>
    </source>
</evidence>
<feature type="region of interest" description="Disordered" evidence="14">
    <location>
        <begin position="231"/>
        <end position="304"/>
    </location>
</feature>
<dbReference type="GeneID" id="106818556"/>
<evidence type="ECO:0000256" key="3">
    <source>
        <dbReference type="ARBA" id="ARBA00022723"/>
    </source>
</evidence>
<dbReference type="InterPro" id="IPR003347">
    <property type="entry name" value="JmjC_dom"/>
</dbReference>
<keyword evidence="8" id="KW-0805">Transcription regulation</keyword>
<feature type="compositionally biased region" description="Basic and acidic residues" evidence="14">
    <location>
        <begin position="1"/>
        <end position="27"/>
    </location>
</feature>
<evidence type="ECO:0000256" key="14">
    <source>
        <dbReference type="SAM" id="MobiDB-lite"/>
    </source>
</evidence>
<dbReference type="Pfam" id="PF13621">
    <property type="entry name" value="Cupin_8"/>
    <property type="match status" value="1"/>
</dbReference>
<evidence type="ECO:0000256" key="12">
    <source>
        <dbReference type="ARBA" id="ARBA00023306"/>
    </source>
</evidence>
<evidence type="ECO:0000256" key="4">
    <source>
        <dbReference type="ARBA" id="ARBA00022853"/>
    </source>
</evidence>
<keyword evidence="5" id="KW-0223">Dioxygenase</keyword>
<keyword evidence="6" id="KW-0560">Oxidoreductase</keyword>
<evidence type="ECO:0000256" key="6">
    <source>
        <dbReference type="ARBA" id="ARBA00023002"/>
    </source>
</evidence>
<comment type="cofactor">
    <cofactor evidence="1">
        <name>Fe(2+)</name>
        <dbReference type="ChEBI" id="CHEBI:29033"/>
    </cofactor>
</comment>
<keyword evidence="3" id="KW-0479">Metal-binding</keyword>
<evidence type="ECO:0000256" key="2">
    <source>
        <dbReference type="ARBA" id="ARBA00004123"/>
    </source>
</evidence>
<accession>A0ABM1F2S0</accession>
<keyword evidence="10" id="KW-0804">Transcription</keyword>
<comment type="subcellular location">
    <subcellularLocation>
        <location evidence="2">Nucleus</location>
    </subcellularLocation>
</comment>
<dbReference type="RefSeq" id="XP_014678741.1">
    <property type="nucleotide sequence ID" value="XM_014823255.1"/>
</dbReference>
<feature type="compositionally biased region" description="Basic and acidic residues" evidence="14">
    <location>
        <begin position="262"/>
        <end position="271"/>
    </location>
</feature>
<dbReference type="Proteomes" id="UP000695022">
    <property type="component" value="Unplaced"/>
</dbReference>
<dbReference type="PROSITE" id="PS51184">
    <property type="entry name" value="JMJC"/>
    <property type="match status" value="1"/>
</dbReference>
<evidence type="ECO:0000256" key="7">
    <source>
        <dbReference type="ARBA" id="ARBA00023004"/>
    </source>
</evidence>
<dbReference type="SMART" id="SM00558">
    <property type="entry name" value="JmjC"/>
    <property type="match status" value="1"/>
</dbReference>
<evidence type="ECO:0000259" key="15">
    <source>
        <dbReference type="PROSITE" id="PS51184"/>
    </source>
</evidence>
<dbReference type="PANTHER" id="PTHR12461:SF106">
    <property type="entry name" value="BIFUNCTIONAL PEPTIDASE AND ARGINYL-HYDROXYLASE JMJD5"/>
    <property type="match status" value="1"/>
</dbReference>
<dbReference type="InterPro" id="IPR041667">
    <property type="entry name" value="Cupin_8"/>
</dbReference>
<dbReference type="SUPFAM" id="SSF51197">
    <property type="entry name" value="Clavaminate synthase-like"/>
    <property type="match status" value="1"/>
</dbReference>
<keyword evidence="16" id="KW-1185">Reference proteome</keyword>
<dbReference type="Gene3D" id="2.60.120.650">
    <property type="entry name" value="Cupin"/>
    <property type="match status" value="1"/>
</dbReference>
<evidence type="ECO:0000313" key="16">
    <source>
        <dbReference type="Proteomes" id="UP000695022"/>
    </source>
</evidence>
<proteinExistence type="predicted"/>
<sequence length="543" mass="59477">MEEDKAKKDVEKEEEKEKRVKEGKDGENMEEDEGNKEKMKEKREEEEAWEEGLRLSQCLLDITWEQLNTGPWRDVDVCWRQLYTCASLVKATCQLIAATRGGNDDDDDDDDEIMKRLCCDKSCRSSNHSGGGDRGGSSSVAGNGDAGDDVTVDRLCGSGNSSSSNNNNRGSSSSSGGVVTATASALERMLREVIRTCDMGLLLGAPLLNNALARLVTALCHMLQPVGAAEAAAKTTPPGGAGEARKETSPELEPSVPRKKPRLDSKNDGTEGGRGGGGGGRERERGGGRGSGSSGSSDIIIDPARAVPRVSAPSLESFSRYLRSRRPVVITAAMQHWPATRRWSAPYLRRVAGPRTVPVEIGRRYTDDTWTQKLMTVDEFVSRHLEGAGGGDDDDGVGYLAQHQLFDQIPELRRDIVVPDYCCARCHDDDEDEDVDVNAWIGPRGTVSPLHHDPKHNLLAQVVGRKYVRLYAPDQSPRLYPHDGALLGNTSRVDAERPDAAEFPLFGDAEYEECVLEAGEMLYLPPRHWHYVRSLQLSFSVEV</sequence>
<feature type="domain" description="JmjC" evidence="15">
    <location>
        <begin position="398"/>
        <end position="543"/>
    </location>
</feature>
<organism evidence="16 17">
    <name type="scientific">Priapulus caudatus</name>
    <name type="common">Priapulid worm</name>
    <dbReference type="NCBI Taxonomy" id="37621"/>
    <lineage>
        <taxon>Eukaryota</taxon>
        <taxon>Metazoa</taxon>
        <taxon>Ecdysozoa</taxon>
        <taxon>Scalidophora</taxon>
        <taxon>Priapulida</taxon>
        <taxon>Priapulimorpha</taxon>
        <taxon>Priapulimorphida</taxon>
        <taxon>Priapulidae</taxon>
        <taxon>Priapulus</taxon>
    </lineage>
</organism>
<evidence type="ECO:0000256" key="13">
    <source>
        <dbReference type="ARBA" id="ARBA00049800"/>
    </source>
</evidence>
<feature type="region of interest" description="Disordered" evidence="14">
    <location>
        <begin position="1"/>
        <end position="45"/>
    </location>
</feature>
<feature type="region of interest" description="Disordered" evidence="14">
    <location>
        <begin position="124"/>
        <end position="178"/>
    </location>
</feature>